<protein>
    <submittedName>
        <fullName evidence="1">Uncharacterized protein</fullName>
    </submittedName>
</protein>
<dbReference type="RefSeq" id="WP_071469926.1">
    <property type="nucleotide sequence ID" value="NZ_MEHT01000018.1"/>
</dbReference>
<dbReference type="AlphaFoldDB" id="A0A2W7R4Z6"/>
<evidence type="ECO:0000313" key="2">
    <source>
        <dbReference type="Proteomes" id="UP000249364"/>
    </source>
</evidence>
<accession>A0A2W7R4Z6</accession>
<evidence type="ECO:0000313" key="1">
    <source>
        <dbReference type="EMBL" id="PZX45715.1"/>
    </source>
</evidence>
<keyword evidence="2" id="KW-1185">Reference proteome</keyword>
<gene>
    <name evidence="1" type="ORF">LY56_01740</name>
</gene>
<organism evidence="1 2">
    <name type="scientific">Roseinatronobacter thiooxidans</name>
    <dbReference type="NCBI Taxonomy" id="121821"/>
    <lineage>
        <taxon>Bacteria</taxon>
        <taxon>Pseudomonadati</taxon>
        <taxon>Pseudomonadota</taxon>
        <taxon>Alphaproteobacteria</taxon>
        <taxon>Rhodobacterales</taxon>
        <taxon>Paracoccaceae</taxon>
        <taxon>Roseinatronobacter</taxon>
    </lineage>
</organism>
<name>A0A2W7R4Z6_9RHOB</name>
<reference evidence="1 2" key="1">
    <citation type="submission" date="2018-06" db="EMBL/GenBank/DDBJ databases">
        <title>Genomic Encyclopedia of Archaeal and Bacterial Type Strains, Phase II (KMG-II): from individual species to whole genera.</title>
        <authorList>
            <person name="Goeker M."/>
        </authorList>
    </citation>
    <scope>NUCLEOTIDE SEQUENCE [LARGE SCALE GENOMIC DNA]</scope>
    <source>
        <strain evidence="1 2">DSM 13087</strain>
    </source>
</reference>
<proteinExistence type="predicted"/>
<dbReference type="Proteomes" id="UP000249364">
    <property type="component" value="Unassembled WGS sequence"/>
</dbReference>
<dbReference type="OrthoDB" id="7871953at2"/>
<dbReference type="EMBL" id="QKZQ01000006">
    <property type="protein sequence ID" value="PZX45715.1"/>
    <property type="molecule type" value="Genomic_DNA"/>
</dbReference>
<comment type="caution">
    <text evidence="1">The sequence shown here is derived from an EMBL/GenBank/DDBJ whole genome shotgun (WGS) entry which is preliminary data.</text>
</comment>
<sequence>MKMFNLWAKKHPASVTVGIQGPGIRQSAFPTDFEALWSDMSRKFDAQGAHYKRAALMGFDHGSAARLREICAQLKVTHCAEFASVQILCNPGAMQAHDVIILNVDAFEDVVQAVDVLHHFRASLPSIAVILISSAVRGDDFGSERLPICDATLRAPATLPRLKGAFRAAMSSQGTARTGHPAY</sequence>